<dbReference type="GO" id="GO:0008094">
    <property type="term" value="F:ATP-dependent activity, acting on DNA"/>
    <property type="evidence" value="ECO:0007669"/>
    <property type="project" value="TreeGrafter"/>
</dbReference>
<feature type="compositionally biased region" description="Polar residues" evidence="4">
    <location>
        <begin position="1621"/>
        <end position="1639"/>
    </location>
</feature>
<feature type="region of interest" description="Disordered" evidence="4">
    <location>
        <begin position="1"/>
        <end position="159"/>
    </location>
</feature>
<evidence type="ECO:0000313" key="7">
    <source>
        <dbReference type="Proteomes" id="UP001140560"/>
    </source>
</evidence>
<feature type="compositionally biased region" description="Low complexity" evidence="4">
    <location>
        <begin position="396"/>
        <end position="407"/>
    </location>
</feature>
<dbReference type="GO" id="GO:0005524">
    <property type="term" value="F:ATP binding"/>
    <property type="evidence" value="ECO:0007669"/>
    <property type="project" value="UniProtKB-KW"/>
</dbReference>
<dbReference type="GO" id="GO:0005634">
    <property type="term" value="C:nucleus"/>
    <property type="evidence" value="ECO:0007669"/>
    <property type="project" value="TreeGrafter"/>
</dbReference>
<feature type="compositionally biased region" description="Acidic residues" evidence="4">
    <location>
        <begin position="104"/>
        <end position="131"/>
    </location>
</feature>
<dbReference type="GO" id="GO:0016787">
    <property type="term" value="F:hydrolase activity"/>
    <property type="evidence" value="ECO:0007669"/>
    <property type="project" value="UniProtKB-KW"/>
</dbReference>
<dbReference type="InterPro" id="IPR050628">
    <property type="entry name" value="SNF2_RAD54_helicase_TF"/>
</dbReference>
<evidence type="ECO:0000256" key="4">
    <source>
        <dbReference type="SAM" id="MobiDB-lite"/>
    </source>
</evidence>
<feature type="region of interest" description="Disordered" evidence="4">
    <location>
        <begin position="1500"/>
        <end position="1534"/>
    </location>
</feature>
<feature type="compositionally biased region" description="Basic residues" evidence="4">
    <location>
        <begin position="385"/>
        <end position="395"/>
    </location>
</feature>
<feature type="domain" description="Helicase ATP-binding" evidence="5">
    <location>
        <begin position="797"/>
        <end position="1012"/>
    </location>
</feature>
<accession>A0A9W8XYS1</accession>
<feature type="compositionally biased region" description="Acidic residues" evidence="4">
    <location>
        <begin position="1829"/>
        <end position="1855"/>
    </location>
</feature>
<proteinExistence type="predicted"/>
<name>A0A9W8XYS1_9PLEO</name>
<keyword evidence="7" id="KW-1185">Reference proteome</keyword>
<feature type="region of interest" description="Disordered" evidence="4">
    <location>
        <begin position="194"/>
        <end position="232"/>
    </location>
</feature>
<evidence type="ECO:0000259" key="5">
    <source>
        <dbReference type="PROSITE" id="PS51192"/>
    </source>
</evidence>
<keyword evidence="2" id="KW-0378">Hydrolase</keyword>
<dbReference type="OrthoDB" id="5383027at2759"/>
<dbReference type="PANTHER" id="PTHR45626">
    <property type="entry name" value="TRANSCRIPTION TERMINATION FACTOR 2-RELATED"/>
    <property type="match status" value="1"/>
</dbReference>
<feature type="region of interest" description="Disordered" evidence="4">
    <location>
        <begin position="1578"/>
        <end position="1898"/>
    </location>
</feature>
<dbReference type="GO" id="GO:0006281">
    <property type="term" value="P:DNA repair"/>
    <property type="evidence" value="ECO:0007669"/>
    <property type="project" value="TreeGrafter"/>
</dbReference>
<dbReference type="InterPro" id="IPR000330">
    <property type="entry name" value="SNF2_N"/>
</dbReference>
<comment type="caution">
    <text evidence="6">The sequence shown here is derived from an EMBL/GenBank/DDBJ whole genome shotgun (WGS) entry which is preliminary data.</text>
</comment>
<dbReference type="EMBL" id="JAPEUY010000019">
    <property type="protein sequence ID" value="KAJ4363363.1"/>
    <property type="molecule type" value="Genomic_DNA"/>
</dbReference>
<feature type="region of interest" description="Disordered" evidence="4">
    <location>
        <begin position="372"/>
        <end position="471"/>
    </location>
</feature>
<feature type="compositionally biased region" description="Low complexity" evidence="4">
    <location>
        <begin position="446"/>
        <end position="456"/>
    </location>
</feature>
<feature type="compositionally biased region" description="Acidic residues" evidence="4">
    <location>
        <begin position="42"/>
        <end position="52"/>
    </location>
</feature>
<dbReference type="PROSITE" id="PS51192">
    <property type="entry name" value="HELICASE_ATP_BIND_1"/>
    <property type="match status" value="1"/>
</dbReference>
<dbReference type="SUPFAM" id="SSF52540">
    <property type="entry name" value="P-loop containing nucleoside triphosphate hydrolases"/>
    <property type="match status" value="2"/>
</dbReference>
<organism evidence="6 7">
    <name type="scientific">Neocucurbitaria cava</name>
    <dbReference type="NCBI Taxonomy" id="798079"/>
    <lineage>
        <taxon>Eukaryota</taxon>
        <taxon>Fungi</taxon>
        <taxon>Dikarya</taxon>
        <taxon>Ascomycota</taxon>
        <taxon>Pezizomycotina</taxon>
        <taxon>Dothideomycetes</taxon>
        <taxon>Pleosporomycetidae</taxon>
        <taxon>Pleosporales</taxon>
        <taxon>Pleosporineae</taxon>
        <taxon>Cucurbitariaceae</taxon>
        <taxon>Neocucurbitaria</taxon>
    </lineage>
</organism>
<dbReference type="Pfam" id="PF00176">
    <property type="entry name" value="SNF2-rel_dom"/>
    <property type="match status" value="1"/>
</dbReference>
<protein>
    <recommendedName>
        <fullName evidence="5">Helicase ATP-binding domain-containing protein</fullName>
    </recommendedName>
</protein>
<sequence>MAKRAEKTPHGGQSKAISNNEQPGPGETPISANDKDTVMQDVPEEPVSDDNGDVTGHHAANRNLYEFSEQDFVGQTQGTPDPSEVVDEDAVMRGSVSPMNQVPGDEEGYLLDDTPLEIEDEDNGEGFDSDDSNNYTRPPDVPQGKPLYQPTAAETAEEVAQRQATLAQIKAMPQDDFLDFEEFGDLAIDAEKPQAHTGDAPLPDDKQPIATAPINPFLHENSRDAPKNNPKHKPWQSFAALAPYFDTEKVVLKNALDRDVDPIFAKVEEGLLGTGSGESVMTQSYRFATIMKILDAERHGNQSPNVTSVAQRNSPNWNAHQWIACFVHETREALFEDDGAAFEHTNLTGPMKDDRAWSVFLLFKSLWAARKKKEDKAAGAPPKTATRKSSAKSSKKPAAVPDAASKSTTSKPTPWVHGQVVDMSHLPNTGEDSSSDSDSGAEPTEEVPTVPDEQPTIMQPLPLAPPGLARGRAPKVRYQLTARKHRKTATAPTNDELLGKLVFTQRLVDRAADVNRRNLHTSAAKTLRSIKGNDVQQNPRWKWFYQVEDSDQARLLGGDHLIDVKPTDQVDWEDGNRVDRKNASPAMLQSLIEQERLDQQQDPELHTPPNTAKARGKNVLGSVPSSSSPAGSPAVAGARGEVPEEEVDLDEEVVVRNREFDTKRWKVLHKLTQFDGTTADAMLRERGMEVEGIDAVAEETGQEVDTNMDKIPEDETGATKTNAKFGVDDTEFRRRQKEVMGTMAEVRVKMEEYKEALNGLHIEKRTVPRIPGQHGDTLIWNQTVGAYQVSKAAIKRGATGKGMTGKIVCDDTGLGKTNLALGAILAYMNAQGLYIQQLRNDKNWEELEKYKPKFHIWITQSHLTAQAAEDAAKFSKVFDVVVYGGEKDRERPLAEGVGRQKVALTNEDGIISDENVLTNHVLLITTYQTLAARHGPQAVGTWLVKEMGMSKAEAKQTVENQGLPKQFPGNLEGRVGMVVMDEAQTTKNYAANSSVTIRWLQAVFHILLTATPVPWGSTGFAGLLAFMHDPDLHDEACELINDDDMENPYISGAPTALQKYCATNACLSHYLKEDMSLVEQARILQMVFREVMIRRTYRASCQTHPNGDVHVIGNLLPTSTPTRITLENGKNQLLYDLQAYEYRKHMFTKDERTGVARINGKAIRILSLGSFCPLLFWAKSIHTVQGNHEAAQLSQLHDSGRYAEYLHRLLQDIYKNTVDEDMGNLLATRDGKVPDVGNWGQLVYCFTSKSERIRLILGTVAEWVISGGEKVLTFCMNPTEQEILNCILNLTGIKAKAHMSRYESTAKAEIISDFNKPPLKWRSRANKAKDEREIEVLILSINQNTGLNLQHYCWKLILTGPAPSHPIWLQCCGRIVRIGQKNGCVIIEFFDPGTYNMHTVRGSTRRALPLMGAFLNHAMLNQLYGVTDSGLDEDVGDVVIDPEKLRGFCLVDGVLMHKNSPDFDPKYKDTKELSGDDVMLHLFSIQRSSEQTATRDANTGVLSLAPGPAPMHTVHDKAPRTPNKRPRTDGQRNASIDDLEEMASSAAQPLDRSYDNVTIPLEADDMATGIPLRVEEEMKKRKRENAHRSQVTGAGQALRLGQLPRATGSSSPAVPSPLGQRPQTSSQDAASEGPGSSPTPAGKRKSVRINDLADMVAQGQVHRSAPPKKTRPEKRTRPKGKKAATVESAESGGESSGSTATVAPTQPTVTPTRPTVAPTRPTVAPTRPTVAPMQARAAARKTPVPLPSNVAARTGRVQAGPSAMTVDETLPTEAESTVQASGAANDKGAQDPDVDMSGTDDKPVGGEDDSEEEDKPAPKRQKMQKGSDEESDEDMDEESDQDMDEESDQDMDEESDQHTDEESDEHMDAESERETDAGSEREIDSESEREIDSEGDDE</sequence>
<evidence type="ECO:0000256" key="2">
    <source>
        <dbReference type="ARBA" id="ARBA00022801"/>
    </source>
</evidence>
<gene>
    <name evidence="6" type="ORF">N0V83_009655</name>
</gene>
<reference evidence="6" key="1">
    <citation type="submission" date="2022-10" db="EMBL/GenBank/DDBJ databases">
        <title>Tapping the CABI collections for fungal endophytes: first genome assemblies for Collariella, Neodidymelliopsis, Ascochyta clinopodiicola, Didymella pomorum, Didymosphaeria variabile, Neocosmospora piperis and Neocucurbitaria cava.</title>
        <authorList>
            <person name="Hill R."/>
        </authorList>
    </citation>
    <scope>NUCLEOTIDE SEQUENCE</scope>
    <source>
        <strain evidence="6">IMI 356814</strain>
    </source>
</reference>
<keyword evidence="1" id="KW-0547">Nucleotide-binding</keyword>
<feature type="region of interest" description="Disordered" evidence="4">
    <location>
        <begin position="598"/>
        <end position="644"/>
    </location>
</feature>
<evidence type="ECO:0000256" key="3">
    <source>
        <dbReference type="ARBA" id="ARBA00022840"/>
    </source>
</evidence>
<dbReference type="InterPro" id="IPR027417">
    <property type="entry name" value="P-loop_NTPase"/>
</dbReference>
<feature type="compositionally biased region" description="Low complexity" evidence="4">
    <location>
        <begin position="621"/>
        <end position="638"/>
    </location>
</feature>
<evidence type="ECO:0000256" key="1">
    <source>
        <dbReference type="ARBA" id="ARBA00022741"/>
    </source>
</evidence>
<evidence type="ECO:0000313" key="6">
    <source>
        <dbReference type="EMBL" id="KAJ4363363.1"/>
    </source>
</evidence>
<keyword evidence="3" id="KW-0067">ATP-binding</keyword>
<feature type="compositionally biased region" description="Basic and acidic residues" evidence="4">
    <location>
        <begin position="1856"/>
        <end position="1892"/>
    </location>
</feature>
<dbReference type="InterPro" id="IPR014001">
    <property type="entry name" value="Helicase_ATP-bd"/>
</dbReference>
<feature type="compositionally biased region" description="Basic residues" evidence="4">
    <location>
        <begin position="1665"/>
        <end position="1682"/>
    </location>
</feature>
<dbReference type="Gene3D" id="3.40.50.300">
    <property type="entry name" value="P-loop containing nucleotide triphosphate hydrolases"/>
    <property type="match status" value="2"/>
</dbReference>
<feature type="compositionally biased region" description="Low complexity" evidence="4">
    <location>
        <begin position="1683"/>
        <end position="1732"/>
    </location>
</feature>
<dbReference type="Proteomes" id="UP001140560">
    <property type="component" value="Unassembled WGS sequence"/>
</dbReference>